<reference evidence="1" key="1">
    <citation type="submission" date="2013-12" db="EMBL/GenBank/DDBJ databases">
        <title>The complete genome sequence of Methanobacterium sp. BRM9.</title>
        <authorList>
            <consortium name="Pastoral Greenhouse Gas Research Consortium"/>
            <person name="Kelly W.J."/>
            <person name="Leahy S.C."/>
            <person name="Perry R."/>
            <person name="Li D."/>
            <person name="Altermann E."/>
            <person name="Lambie S.C."/>
            <person name="Attwood G.T."/>
        </authorList>
    </citation>
    <scope>NUCLEOTIDE SEQUENCE [LARGE SCALE GENOMIC DNA]</scope>
    <source>
        <strain evidence="1">BRM9</strain>
    </source>
</reference>
<name>A0A089ZA46_METFO</name>
<evidence type="ECO:0000313" key="2">
    <source>
        <dbReference type="EMBL" id="CEL25535.1"/>
    </source>
</evidence>
<protein>
    <submittedName>
        <fullName evidence="1">Uncharacterized protein</fullName>
    </submittedName>
</protein>
<dbReference type="EMBL" id="CP006933">
    <property type="protein sequence ID" value="AIS31671.1"/>
    <property type="molecule type" value="Genomic_DNA"/>
</dbReference>
<dbReference type="RefSeq" id="WP_048084925.1">
    <property type="nucleotide sequence ID" value="NZ_CP006933.1"/>
</dbReference>
<accession>A0A089ZA46</accession>
<dbReference type="AlphaFoldDB" id="A0A089ZA46"/>
<proteinExistence type="predicted"/>
<evidence type="ECO:0000313" key="4">
    <source>
        <dbReference type="Proteomes" id="UP000062768"/>
    </source>
</evidence>
<reference evidence="2" key="2">
    <citation type="submission" date="2014-09" db="EMBL/GenBank/DDBJ databases">
        <authorList>
            <person name="Bishop-Lilly K.A."/>
            <person name="Broomall S.M."/>
            <person name="Chain P.S."/>
            <person name="Chertkov O."/>
            <person name="Coyne S.R."/>
            <person name="Daligault H.E."/>
            <person name="Davenport K.W."/>
            <person name="Erkkila T."/>
            <person name="Frey K.G."/>
            <person name="Gibbons H.S."/>
            <person name="Gu W."/>
            <person name="Jaissle J."/>
            <person name="Johnson S.L."/>
            <person name="Koroleva G.I."/>
            <person name="Ladner J.T."/>
            <person name="Lo C.-C."/>
            <person name="Minogue T.D."/>
            <person name="Munk C."/>
            <person name="Palacios G.F."/>
            <person name="Redden C.L."/>
            <person name="Rosenzweig C.N."/>
            <person name="Scholz M.B."/>
            <person name="Teshima H."/>
            <person name="Xu Y."/>
        </authorList>
    </citation>
    <scope>NUCLEOTIDE SEQUENCE</scope>
    <source>
        <strain evidence="2">Mb9</strain>
    </source>
</reference>
<keyword evidence="4" id="KW-1185">Reference proteome</keyword>
<dbReference type="GeneID" id="26740141"/>
<dbReference type="KEGG" id="mfc:BRM9_0854"/>
<sequence>MFLNVKDDSVSKKQFLFLKDRLKNFVLSLNPDYEFDHETKFDESDGILLIGLIITIPCRLIPVGDIDKVNGLFVEIIKEFFTFYENEKLSLN</sequence>
<dbReference type="EMBL" id="LN734822">
    <property type="protein sequence ID" value="CEL25535.1"/>
    <property type="molecule type" value="Genomic_DNA"/>
</dbReference>
<dbReference type="PATRIC" id="fig|2162.10.peg.1982"/>
<gene>
    <name evidence="1" type="ORF">BRM9_0854</name>
    <name evidence="2" type="ORF">MB9_1908</name>
</gene>
<evidence type="ECO:0000313" key="3">
    <source>
        <dbReference type="Proteomes" id="UP000029661"/>
    </source>
</evidence>
<dbReference type="Proteomes" id="UP000029661">
    <property type="component" value="Chromosome"/>
</dbReference>
<dbReference type="Proteomes" id="UP000062768">
    <property type="component" value="Chromosome I"/>
</dbReference>
<organism evidence="1 3">
    <name type="scientific">Methanobacterium formicicum</name>
    <dbReference type="NCBI Taxonomy" id="2162"/>
    <lineage>
        <taxon>Archaea</taxon>
        <taxon>Methanobacteriati</taxon>
        <taxon>Methanobacteriota</taxon>
        <taxon>Methanomada group</taxon>
        <taxon>Methanobacteria</taxon>
        <taxon>Methanobacteriales</taxon>
        <taxon>Methanobacteriaceae</taxon>
        <taxon>Methanobacterium</taxon>
    </lineage>
</organism>
<evidence type="ECO:0000313" key="1">
    <source>
        <dbReference type="EMBL" id="AIS31671.1"/>
    </source>
</evidence>